<dbReference type="OrthoDB" id="100605at2"/>
<evidence type="ECO:0000256" key="4">
    <source>
        <dbReference type="ARBA" id="ARBA00012564"/>
    </source>
</evidence>
<dbReference type="GO" id="GO:0008270">
    <property type="term" value="F:zinc ion binding"/>
    <property type="evidence" value="ECO:0007669"/>
    <property type="project" value="InterPro"/>
</dbReference>
<dbReference type="Proteomes" id="UP000176050">
    <property type="component" value="Chromosome"/>
</dbReference>
<dbReference type="PANTHER" id="PTHR11533">
    <property type="entry name" value="PROTEASE M1 ZINC METALLOPROTEASE"/>
    <property type="match status" value="1"/>
</dbReference>
<dbReference type="GO" id="GO:0070006">
    <property type="term" value="F:metalloaminopeptidase activity"/>
    <property type="evidence" value="ECO:0007669"/>
    <property type="project" value="TreeGrafter"/>
</dbReference>
<dbReference type="GO" id="GO:0005615">
    <property type="term" value="C:extracellular space"/>
    <property type="evidence" value="ECO:0007669"/>
    <property type="project" value="TreeGrafter"/>
</dbReference>
<dbReference type="EC" id="3.4.11.2" evidence="4"/>
<dbReference type="Pfam" id="PF17900">
    <property type="entry name" value="Peptidase_M1_N"/>
    <property type="match status" value="1"/>
</dbReference>
<dbReference type="AlphaFoldDB" id="A0A1D8P5J1"/>
<dbReference type="CDD" id="cd09603">
    <property type="entry name" value="M1_APN_like"/>
    <property type="match status" value="1"/>
</dbReference>
<protein>
    <recommendedName>
        <fullName evidence="5">Aminopeptidase N</fullName>
        <ecNumber evidence="4">3.4.11.2</ecNumber>
    </recommendedName>
</protein>
<dbReference type="SUPFAM" id="SSF63737">
    <property type="entry name" value="Leukotriene A4 hydrolase N-terminal domain"/>
    <property type="match status" value="1"/>
</dbReference>
<dbReference type="KEGG" id="lul:LPB138_03675"/>
<reference evidence="15 16" key="1">
    <citation type="submission" date="2016-10" db="EMBL/GenBank/DDBJ databases">
        <title>Lutibacter sp. LPB0138, isolated from marine gastropod.</title>
        <authorList>
            <person name="Kim E."/>
            <person name="Yi H."/>
        </authorList>
    </citation>
    <scope>NUCLEOTIDE SEQUENCE [LARGE SCALE GENOMIC DNA]</scope>
    <source>
        <strain evidence="15 16">LPB0138</strain>
    </source>
</reference>
<evidence type="ECO:0000259" key="13">
    <source>
        <dbReference type="Pfam" id="PF01433"/>
    </source>
</evidence>
<keyword evidence="9" id="KW-0378">Hydrolase</keyword>
<keyword evidence="16" id="KW-1185">Reference proteome</keyword>
<dbReference type="EMBL" id="CP017478">
    <property type="protein sequence ID" value="AOW19838.1"/>
    <property type="molecule type" value="Genomic_DNA"/>
</dbReference>
<evidence type="ECO:0000313" key="15">
    <source>
        <dbReference type="EMBL" id="AOW19838.1"/>
    </source>
</evidence>
<dbReference type="Gene3D" id="2.60.40.1730">
    <property type="entry name" value="tricorn interacting facor f3 domain"/>
    <property type="match status" value="1"/>
</dbReference>
<keyword evidence="6" id="KW-0031">Aminopeptidase</keyword>
<evidence type="ECO:0000313" key="16">
    <source>
        <dbReference type="Proteomes" id="UP000176050"/>
    </source>
</evidence>
<dbReference type="Pfam" id="PF13646">
    <property type="entry name" value="HEAT_2"/>
    <property type="match status" value="1"/>
</dbReference>
<sequence length="812" mass="93333">MFMNKILLTLAICFSLLVNAQTGKYRSEKEKVNDLVHTKLNVKFDIPKSQLIGEAWITLTPHFLPTAKVTLDAKGMIIHSVTLNGQKRPYNYFENKELIVDLDRPYNKDEQFTIYISYTARPELGLGREDVNQKGLFFIDPTDEDPTKPTQIWTEGETENNSNWFPTIDSPNQKTSQELLITVPKSFETLSNGILISQEENNDGTRTDYWKQDLKHAPYLFFMGVGEFSVVSDSWKGKSIDYYVEKEYEPLAREIFGKTPKMLQFYEDLLGVPYPWDKYSQIVVRDYVSGAMENTTAVIHSDAAYQKAGELIDENKQENVIAHEVIHHWFGDLVTAESWSNLAMNEAFANYGEYLWFEYEYGKDYADAHLLKEKENYINGNNYHKDLIRFQYSSADDMFDQVSYEKGGLILHMLRNYLGDKVFFTGLKKYLIDNQFGTSEGHQLRLALESVSGKDLNWFFNQWFYSNAHPKIQVSHTVGEFEDIVTVHINQAENVFEFPLIIDIYESDGRKASHEVWVDGKERSFTFAISSKPNLVLVEPTGTLLAEIFHTKSLEEAIYQYKYAQSYKDRKQAIEIIAQNQSNKQAFDALTSALNDNSHKLRILALEKLDLVNKYSKADAISIVEKLAQNDPYTLVRAAANITLAKLMDPKYINHFVNSMNSKSYKVIESAVIGLYQLDKENTMLKVDTLSEDVKDNLSSILTGYYLETKKDKNMPYVSKHLIHGLFFIQDAKIANQYMDAFEWVSKSDSEESIANLVKSLSDAGLKYKKYGADMAGINFLRKMLEFQDIANHSNKEDIEMIIRKGMASLLK</sequence>
<dbReference type="InterPro" id="IPR011989">
    <property type="entry name" value="ARM-like"/>
</dbReference>
<dbReference type="SUPFAM" id="SSF48371">
    <property type="entry name" value="ARM repeat"/>
    <property type="match status" value="1"/>
</dbReference>
<evidence type="ECO:0000256" key="3">
    <source>
        <dbReference type="ARBA" id="ARBA00010136"/>
    </source>
</evidence>
<comment type="cofactor">
    <cofactor evidence="2">
        <name>Zn(2+)</name>
        <dbReference type="ChEBI" id="CHEBI:29105"/>
    </cofactor>
</comment>
<evidence type="ECO:0000256" key="10">
    <source>
        <dbReference type="ARBA" id="ARBA00022833"/>
    </source>
</evidence>
<dbReference type="InterPro" id="IPR042097">
    <property type="entry name" value="Aminopeptidase_N-like_N_sf"/>
</dbReference>
<dbReference type="GO" id="GO:0016285">
    <property type="term" value="F:alanyl aminopeptidase activity"/>
    <property type="evidence" value="ECO:0007669"/>
    <property type="project" value="UniProtKB-EC"/>
</dbReference>
<comment type="similarity">
    <text evidence="3">Belongs to the peptidase M1 family.</text>
</comment>
<evidence type="ECO:0000256" key="7">
    <source>
        <dbReference type="ARBA" id="ARBA00022670"/>
    </source>
</evidence>
<evidence type="ECO:0000256" key="9">
    <source>
        <dbReference type="ARBA" id="ARBA00022801"/>
    </source>
</evidence>
<evidence type="ECO:0000259" key="14">
    <source>
        <dbReference type="Pfam" id="PF17900"/>
    </source>
</evidence>
<dbReference type="InterPro" id="IPR016024">
    <property type="entry name" value="ARM-type_fold"/>
</dbReference>
<dbReference type="Gene3D" id="1.10.390.10">
    <property type="entry name" value="Neutral Protease Domain 2"/>
    <property type="match status" value="1"/>
</dbReference>
<dbReference type="InterPro" id="IPR050344">
    <property type="entry name" value="Peptidase_M1_aminopeptidases"/>
</dbReference>
<dbReference type="PRINTS" id="PR00756">
    <property type="entry name" value="ALADIPTASE"/>
</dbReference>
<name>A0A1D8P5J1_9FLAO</name>
<feature type="signal peptide" evidence="12">
    <location>
        <begin position="1"/>
        <end position="20"/>
    </location>
</feature>
<dbReference type="InterPro" id="IPR027268">
    <property type="entry name" value="Peptidase_M4/M1_CTD_sf"/>
</dbReference>
<keyword evidence="10" id="KW-0862">Zinc</keyword>
<dbReference type="InterPro" id="IPR045357">
    <property type="entry name" value="Aminopeptidase_N-like_N"/>
</dbReference>
<evidence type="ECO:0000256" key="1">
    <source>
        <dbReference type="ARBA" id="ARBA00000098"/>
    </source>
</evidence>
<evidence type="ECO:0000256" key="6">
    <source>
        <dbReference type="ARBA" id="ARBA00022438"/>
    </source>
</evidence>
<accession>A0A1D8P5J1</accession>
<evidence type="ECO:0000256" key="11">
    <source>
        <dbReference type="ARBA" id="ARBA00023049"/>
    </source>
</evidence>
<dbReference type="InterPro" id="IPR001930">
    <property type="entry name" value="Peptidase_M1"/>
</dbReference>
<dbReference type="STRING" id="1850246.LPB138_03675"/>
<feature type="chain" id="PRO_5009110875" description="Aminopeptidase N" evidence="12">
    <location>
        <begin position="21"/>
        <end position="812"/>
    </location>
</feature>
<comment type="catalytic activity">
    <reaction evidence="1">
        <text>Release of an N-terminal amino acid, Xaa-|-Yaa- from a peptide, amide or arylamide. Xaa is preferably Ala, but may be most amino acids including Pro (slow action). When a terminal hydrophobic residue is followed by a prolyl residue, the two may be released as an intact Xaa-Pro dipeptide.</text>
        <dbReference type="EC" id="3.4.11.2"/>
    </reaction>
</comment>
<dbReference type="GO" id="GO:0042277">
    <property type="term" value="F:peptide binding"/>
    <property type="evidence" value="ECO:0007669"/>
    <property type="project" value="TreeGrafter"/>
</dbReference>
<dbReference type="Gene3D" id="1.25.10.10">
    <property type="entry name" value="Leucine-rich Repeat Variant"/>
    <property type="match status" value="1"/>
</dbReference>
<keyword evidence="11" id="KW-0482">Metalloprotease</keyword>
<dbReference type="InterPro" id="IPR014782">
    <property type="entry name" value="Peptidase_M1_dom"/>
</dbReference>
<evidence type="ECO:0000256" key="12">
    <source>
        <dbReference type="SAM" id="SignalP"/>
    </source>
</evidence>
<dbReference type="Pfam" id="PF01433">
    <property type="entry name" value="Peptidase_M1"/>
    <property type="match status" value="1"/>
</dbReference>
<dbReference type="GO" id="GO:0005737">
    <property type="term" value="C:cytoplasm"/>
    <property type="evidence" value="ECO:0007669"/>
    <property type="project" value="TreeGrafter"/>
</dbReference>
<dbReference type="GO" id="GO:0016020">
    <property type="term" value="C:membrane"/>
    <property type="evidence" value="ECO:0007669"/>
    <property type="project" value="TreeGrafter"/>
</dbReference>
<evidence type="ECO:0000256" key="2">
    <source>
        <dbReference type="ARBA" id="ARBA00001947"/>
    </source>
</evidence>
<organism evidence="15 16">
    <name type="scientific">Urechidicola croceus</name>
    <dbReference type="NCBI Taxonomy" id="1850246"/>
    <lineage>
        <taxon>Bacteria</taxon>
        <taxon>Pseudomonadati</taxon>
        <taxon>Bacteroidota</taxon>
        <taxon>Flavobacteriia</taxon>
        <taxon>Flavobacteriales</taxon>
        <taxon>Flavobacteriaceae</taxon>
        <taxon>Urechidicola</taxon>
    </lineage>
</organism>
<feature type="domain" description="Aminopeptidase N-like N-terminal" evidence="14">
    <location>
        <begin position="37"/>
        <end position="220"/>
    </location>
</feature>
<keyword evidence="7" id="KW-0645">Protease</keyword>
<evidence type="ECO:0000256" key="8">
    <source>
        <dbReference type="ARBA" id="ARBA00022723"/>
    </source>
</evidence>
<dbReference type="PANTHER" id="PTHR11533:SF174">
    <property type="entry name" value="PUROMYCIN-SENSITIVE AMINOPEPTIDASE-RELATED"/>
    <property type="match status" value="1"/>
</dbReference>
<keyword evidence="8" id="KW-0479">Metal-binding</keyword>
<dbReference type="GO" id="GO:0006508">
    <property type="term" value="P:proteolysis"/>
    <property type="evidence" value="ECO:0007669"/>
    <property type="project" value="UniProtKB-KW"/>
</dbReference>
<feature type="domain" description="Peptidase M1 membrane alanine aminopeptidase" evidence="13">
    <location>
        <begin position="258"/>
        <end position="463"/>
    </location>
</feature>
<gene>
    <name evidence="15" type="ORF">LPB138_03675</name>
</gene>
<proteinExistence type="inferred from homology"/>
<dbReference type="SUPFAM" id="SSF55486">
    <property type="entry name" value="Metalloproteases ('zincins'), catalytic domain"/>
    <property type="match status" value="1"/>
</dbReference>
<keyword evidence="12" id="KW-0732">Signal</keyword>
<evidence type="ECO:0000256" key="5">
    <source>
        <dbReference type="ARBA" id="ARBA00015611"/>
    </source>
</evidence>
<dbReference type="GO" id="GO:0043171">
    <property type="term" value="P:peptide catabolic process"/>
    <property type="evidence" value="ECO:0007669"/>
    <property type="project" value="TreeGrafter"/>
</dbReference>